<dbReference type="GeneID" id="14496081"/>
<organism evidence="9 10">
    <name type="scientific">Henningerozyma blattae (strain ATCC 34711 / CBS 6284 / DSM 70876 / NBRC 10599 / NRRL Y-10934 / UCD 77-7)</name>
    <name type="common">Yeast</name>
    <name type="synonym">Tetrapisispora blattae</name>
    <dbReference type="NCBI Taxonomy" id="1071380"/>
    <lineage>
        <taxon>Eukaryota</taxon>
        <taxon>Fungi</taxon>
        <taxon>Dikarya</taxon>
        <taxon>Ascomycota</taxon>
        <taxon>Saccharomycotina</taxon>
        <taxon>Saccharomycetes</taxon>
        <taxon>Saccharomycetales</taxon>
        <taxon>Saccharomycetaceae</taxon>
        <taxon>Henningerozyma</taxon>
    </lineage>
</organism>
<dbReference type="GO" id="GO:0000978">
    <property type="term" value="F:RNA polymerase II cis-regulatory region sequence-specific DNA binding"/>
    <property type="evidence" value="ECO:0007669"/>
    <property type="project" value="TreeGrafter"/>
</dbReference>
<dbReference type="GO" id="GO:0045944">
    <property type="term" value="P:positive regulation of transcription by RNA polymerase II"/>
    <property type="evidence" value="ECO:0007669"/>
    <property type="project" value="TreeGrafter"/>
</dbReference>
<comment type="subcellular location">
    <subcellularLocation>
        <location evidence="1">Nucleus</location>
    </subcellularLocation>
</comment>
<dbReference type="InterPro" id="IPR039355">
    <property type="entry name" value="Transcription_factor_GATA"/>
</dbReference>
<dbReference type="OrthoDB" id="515401at2759"/>
<evidence type="ECO:0000313" key="9">
    <source>
        <dbReference type="EMBL" id="CCH61045.1"/>
    </source>
</evidence>
<evidence type="ECO:0000256" key="6">
    <source>
        <dbReference type="PROSITE-ProRule" id="PRU00094"/>
    </source>
</evidence>
<dbReference type="PANTHER" id="PTHR10071">
    <property type="entry name" value="TRANSCRIPTION FACTOR GATA FAMILY MEMBER"/>
    <property type="match status" value="1"/>
</dbReference>
<dbReference type="PANTHER" id="PTHR10071:SF281">
    <property type="entry name" value="BOX A-BINDING FACTOR-RELATED"/>
    <property type="match status" value="1"/>
</dbReference>
<dbReference type="Proteomes" id="UP000002866">
    <property type="component" value="Chromosome 4"/>
</dbReference>
<feature type="compositionally biased region" description="Low complexity" evidence="7">
    <location>
        <begin position="296"/>
        <end position="308"/>
    </location>
</feature>
<feature type="region of interest" description="Disordered" evidence="7">
    <location>
        <begin position="108"/>
        <end position="152"/>
    </location>
</feature>
<evidence type="ECO:0000256" key="5">
    <source>
        <dbReference type="ARBA" id="ARBA00023242"/>
    </source>
</evidence>
<evidence type="ECO:0000259" key="8">
    <source>
        <dbReference type="PROSITE" id="PS50114"/>
    </source>
</evidence>
<evidence type="ECO:0000256" key="2">
    <source>
        <dbReference type="ARBA" id="ARBA00022723"/>
    </source>
</evidence>
<dbReference type="CDD" id="cd00202">
    <property type="entry name" value="ZnF_GATA"/>
    <property type="match status" value="1"/>
</dbReference>
<dbReference type="GO" id="GO:0000122">
    <property type="term" value="P:negative regulation of transcription by RNA polymerase II"/>
    <property type="evidence" value="ECO:0007669"/>
    <property type="project" value="TreeGrafter"/>
</dbReference>
<reference evidence="9 10" key="1">
    <citation type="journal article" date="2011" name="Proc. Natl. Acad. Sci. U.S.A.">
        <title>Evolutionary erosion of yeast sex chromosomes by mating-type switching accidents.</title>
        <authorList>
            <person name="Gordon J.L."/>
            <person name="Armisen D."/>
            <person name="Proux-Wera E."/>
            <person name="Oheigeartaigh S.S."/>
            <person name="Byrne K.P."/>
            <person name="Wolfe K.H."/>
        </authorList>
    </citation>
    <scope>NUCLEOTIDE SEQUENCE [LARGE SCALE GENOMIC DNA]</scope>
    <source>
        <strain evidence="10">ATCC 34711 / CBS 6284 / DSM 70876 / NBRC 10599 / NRRL Y-10934 / UCD 77-7</strain>
    </source>
</reference>
<feature type="compositionally biased region" description="Low complexity" evidence="7">
    <location>
        <begin position="321"/>
        <end position="381"/>
    </location>
</feature>
<evidence type="ECO:0000256" key="1">
    <source>
        <dbReference type="ARBA" id="ARBA00004123"/>
    </source>
</evidence>
<dbReference type="HOGENOM" id="CLU_594549_0_0_1"/>
<proteinExistence type="predicted"/>
<accession>I2H3U3</accession>
<dbReference type="eggNOG" id="KOG1601">
    <property type="taxonomic scope" value="Eukaryota"/>
</dbReference>
<dbReference type="FunFam" id="3.30.50.10:FF:000007">
    <property type="entry name" value="Nitrogen regulatory AreA, N-terminal"/>
    <property type="match status" value="1"/>
</dbReference>
<keyword evidence="5" id="KW-0539">Nucleus</keyword>
<dbReference type="GO" id="GO:0005634">
    <property type="term" value="C:nucleus"/>
    <property type="evidence" value="ECO:0007669"/>
    <property type="project" value="UniProtKB-SubCell"/>
</dbReference>
<dbReference type="Pfam" id="PF00320">
    <property type="entry name" value="GATA"/>
    <property type="match status" value="1"/>
</dbReference>
<evidence type="ECO:0000256" key="4">
    <source>
        <dbReference type="ARBA" id="ARBA00022833"/>
    </source>
</evidence>
<feature type="compositionally biased region" description="Low complexity" evidence="7">
    <location>
        <begin position="113"/>
        <end position="148"/>
    </location>
</feature>
<feature type="region of interest" description="Disordered" evidence="7">
    <location>
        <begin position="31"/>
        <end position="59"/>
    </location>
</feature>
<evidence type="ECO:0000256" key="3">
    <source>
        <dbReference type="ARBA" id="ARBA00022771"/>
    </source>
</evidence>
<sequence>MPPISSSRSIHSIIDKKTQHKMNTITIVSSNTTSAEHTQANGTSNASLPNSQTASQSPICKNCFTTNTPLWRRDENGSILCNACGLFLKLHGKPRPISLKTDVIKSRNRKNISSSATNTATNVPTTTTVTPSTTTTTTSNSTSPSPSNGLTAIDLFPSVKKRKLSISKTISKSNNPNTAVVPNASTANSTVIVTSNTTSNTTIIDNSESSIISTPPPSHPPSTSINNTSTATNNKISVVIAPKPNLHLSNSLISNSDDRRRTFLPRLSSLLDNVTSTPTDHKPILSSINNTLHNTLSNSSLSSTQNTNPIIRRKSSDALRQPRQTRNNNTNSSTTSTATTNNNSAISINRTNSNSNIHSNNQINKNNQPTSSPSSASPITTGTNTSINGSIIPPNILNSLLNSNTTAITNSQTNLINLPFQENLPLSINIQYQENLIKLNSRINELEIMNDLYRKYIFNLDEKCKDLEKKLQEKE</sequence>
<keyword evidence="3 6" id="KW-0863">Zinc-finger</keyword>
<dbReference type="AlphaFoldDB" id="I2H3U3"/>
<dbReference type="EMBL" id="HE806319">
    <property type="protein sequence ID" value="CCH61045.1"/>
    <property type="molecule type" value="Genomic_DNA"/>
</dbReference>
<evidence type="ECO:0000256" key="7">
    <source>
        <dbReference type="SAM" id="MobiDB-lite"/>
    </source>
</evidence>
<evidence type="ECO:0000313" key="10">
    <source>
        <dbReference type="Proteomes" id="UP000002866"/>
    </source>
</evidence>
<dbReference type="OMA" id="HINELDG"/>
<keyword evidence="10" id="KW-1185">Reference proteome</keyword>
<dbReference type="FunCoup" id="I2H3U3">
    <property type="interactions" value="167"/>
</dbReference>
<protein>
    <recommendedName>
        <fullName evidence="8">GATA-type domain-containing protein</fullName>
    </recommendedName>
</protein>
<dbReference type="PROSITE" id="PS50114">
    <property type="entry name" value="GATA_ZN_FINGER_2"/>
    <property type="match status" value="1"/>
</dbReference>
<dbReference type="STRING" id="1071380.I2H3U3"/>
<dbReference type="InParanoid" id="I2H3U3"/>
<feature type="region of interest" description="Disordered" evidence="7">
    <location>
        <begin position="296"/>
        <end position="386"/>
    </location>
</feature>
<keyword evidence="4" id="KW-0862">Zinc</keyword>
<dbReference type="InterPro" id="IPR000679">
    <property type="entry name" value="Znf_GATA"/>
</dbReference>
<dbReference type="GO" id="GO:0000981">
    <property type="term" value="F:DNA-binding transcription factor activity, RNA polymerase II-specific"/>
    <property type="evidence" value="ECO:0007669"/>
    <property type="project" value="TreeGrafter"/>
</dbReference>
<feature type="region of interest" description="Disordered" evidence="7">
    <location>
        <begin position="209"/>
        <end position="229"/>
    </location>
</feature>
<name>I2H3U3_HENB6</name>
<keyword evidence="2" id="KW-0479">Metal-binding</keyword>
<dbReference type="InterPro" id="IPR013088">
    <property type="entry name" value="Znf_NHR/GATA"/>
</dbReference>
<feature type="domain" description="GATA-type" evidence="8">
    <location>
        <begin position="54"/>
        <end position="107"/>
    </location>
</feature>
<dbReference type="KEGG" id="tbl:TBLA_0D05530"/>
<dbReference type="SMART" id="SM00401">
    <property type="entry name" value="ZnF_GATA"/>
    <property type="match status" value="1"/>
</dbReference>
<dbReference type="SUPFAM" id="SSF57716">
    <property type="entry name" value="Glucocorticoid receptor-like (DNA-binding domain)"/>
    <property type="match status" value="1"/>
</dbReference>
<dbReference type="GO" id="GO:0008270">
    <property type="term" value="F:zinc ion binding"/>
    <property type="evidence" value="ECO:0007669"/>
    <property type="project" value="UniProtKB-KW"/>
</dbReference>
<dbReference type="Gene3D" id="3.30.50.10">
    <property type="entry name" value="Erythroid Transcription Factor GATA-1, subunit A"/>
    <property type="match status" value="1"/>
</dbReference>
<dbReference type="PRINTS" id="PR00619">
    <property type="entry name" value="GATAZNFINGER"/>
</dbReference>
<feature type="compositionally biased region" description="Polar residues" evidence="7">
    <location>
        <begin position="35"/>
        <end position="59"/>
    </location>
</feature>
<gene>
    <name evidence="9" type="primary">TBLA0D05530</name>
    <name evidence="9" type="ORF">TBLA_0D05530</name>
</gene>
<dbReference type="RefSeq" id="XP_004180564.1">
    <property type="nucleotide sequence ID" value="XM_004180516.1"/>
</dbReference>
<dbReference type="PROSITE" id="PS00344">
    <property type="entry name" value="GATA_ZN_FINGER_1"/>
    <property type="match status" value="1"/>
</dbReference>